<dbReference type="SUPFAM" id="SSF49464">
    <property type="entry name" value="Carboxypeptidase regulatory domain-like"/>
    <property type="match status" value="1"/>
</dbReference>
<evidence type="ECO:0000256" key="10">
    <source>
        <dbReference type="PROSITE-ProRule" id="PRU01360"/>
    </source>
</evidence>
<keyword evidence="7 10" id="KW-0472">Membrane</keyword>
<protein>
    <submittedName>
        <fullName evidence="15">TonB-linked outer membrane protein, SusC/RagA family</fullName>
    </submittedName>
</protein>
<dbReference type="Gene3D" id="2.170.130.10">
    <property type="entry name" value="TonB-dependent receptor, plug domain"/>
    <property type="match status" value="1"/>
</dbReference>
<dbReference type="AlphaFoldDB" id="A0A1H3ZP33"/>
<evidence type="ECO:0000256" key="12">
    <source>
        <dbReference type="SAM" id="SignalP"/>
    </source>
</evidence>
<dbReference type="Gene3D" id="2.60.40.1120">
    <property type="entry name" value="Carboxypeptidase-like, regulatory domain"/>
    <property type="match status" value="1"/>
</dbReference>
<keyword evidence="16" id="KW-1185">Reference proteome</keyword>
<feature type="domain" description="TonB-dependent receptor-like beta-barrel" evidence="13">
    <location>
        <begin position="432"/>
        <end position="979"/>
    </location>
</feature>
<dbReference type="InterPro" id="IPR037066">
    <property type="entry name" value="Plug_dom_sf"/>
</dbReference>
<dbReference type="InterPro" id="IPR012910">
    <property type="entry name" value="Plug_dom"/>
</dbReference>
<dbReference type="GO" id="GO:0044718">
    <property type="term" value="P:siderophore transmembrane transport"/>
    <property type="evidence" value="ECO:0007669"/>
    <property type="project" value="TreeGrafter"/>
</dbReference>
<sequence length="1013" mass="111607">MKNISLNKGRRVWYFTICCCLYFTVSFAEVSKKEDSGDPSFVGMTSQQQQITGTVTDKGNPLPGVTVHLKRNNTTVLTDFDGQYSINALPTDVLVFSFIGYKTIAVAVNNQTILNIQLQETATNLQEVKVNAGYYSVKESERTGSIARITAAAIETQPVTNVLAVMQGRMAGVNVTQTSGVPGGGFDIQIRGQNSLRTQGNAPLYVIDGVPYSSESIGYNQTSVGTPSTTSPLNSIDPASIESIEVLKDADATAIYGSRGANGVVLITTKKGKEGKTTVTINSSTGKGSATKFIDLMNTKQYLAMRRQAFTNDGITPYPYDAYDVDGTWDQNRNTNWQKELLGGTALITGIQATVSGGSSLTQFLLSGNYRNETTVFAGDFRYKKGGLHFSMNHQSEDKKLKVSFSAGYISQNNIQPGFDLTRIAATISPNAPALYDAEGNLNWENGTFQNPLSNLDIQFKSVTADLVGNGVLSYEFFPGFQMKSSFGFTDLRNDETRAVPSTIYNPAYGIGPEYSSLFTNDTARHSWIIEPQLQWHKDFGTDKLEVLVGSTMQNQKSDVLYQAGFGFSSNSLIHDFSSSTYKAVYNSSETLYKYLAFFARVNYNINSRYILNVTGRRDGSSRFGPENSFANFGAVGAAWVFSDEPLIKDKVSVLSFGKLRTSYGITGNDQIGDYQFLDTYSSSGTNYHGIIGLQPTRLYNPNFGWEKNKKLEVALEIGLLKDRIFFTAAGYQNLSSNQLVGIPLPGTTGFASLNANLNATVENKGYEFTLRTQNIQDSHFSWITNFNISTSRNKLLSFPDLSTSSYSETYVIGHSLNIQKAYHFTGLNPQTGVYEFEDVNGDGVISAPDDKQTVLDFSPRYFGGLQNQFSYYGWQLDFLFQFVKQQNWDYAAGYAGGMYNQPAAIANSWQQSGDTTAFQQFTSGTNGEIVQAYSNYTLSDAGVVDASYIRLKNIALSYALPQHWSKSVHCKISLQGQNILTFTNYKNGDPEFRNPGYLPPLKTYNLGVQLTF</sequence>
<evidence type="ECO:0000256" key="1">
    <source>
        <dbReference type="ARBA" id="ARBA00004571"/>
    </source>
</evidence>
<gene>
    <name evidence="15" type="ORF">SAMN05443667_1037</name>
</gene>
<keyword evidence="2 10" id="KW-0813">Transport</keyword>
<dbReference type="InterPro" id="IPR023996">
    <property type="entry name" value="TonB-dep_OMP_SusC/RagA"/>
</dbReference>
<dbReference type="Pfam" id="PF07715">
    <property type="entry name" value="Plug"/>
    <property type="match status" value="1"/>
</dbReference>
<dbReference type="InterPro" id="IPR000531">
    <property type="entry name" value="Beta-barrel_TonB"/>
</dbReference>
<dbReference type="EMBL" id="FNRD01000003">
    <property type="protein sequence ID" value="SEA25539.1"/>
    <property type="molecule type" value="Genomic_DNA"/>
</dbReference>
<dbReference type="InterPro" id="IPR036942">
    <property type="entry name" value="Beta-barrel_TonB_sf"/>
</dbReference>
<evidence type="ECO:0000313" key="15">
    <source>
        <dbReference type="EMBL" id="SEA25539.1"/>
    </source>
</evidence>
<dbReference type="PROSITE" id="PS52016">
    <property type="entry name" value="TONB_DEPENDENT_REC_3"/>
    <property type="match status" value="1"/>
</dbReference>
<evidence type="ECO:0000256" key="9">
    <source>
        <dbReference type="ARBA" id="ARBA00023237"/>
    </source>
</evidence>
<keyword evidence="6 11" id="KW-0798">TonB box</keyword>
<dbReference type="STRING" id="150146.SAMN05443667_1037"/>
<evidence type="ECO:0000256" key="8">
    <source>
        <dbReference type="ARBA" id="ARBA00023170"/>
    </source>
</evidence>
<comment type="similarity">
    <text evidence="10 11">Belongs to the TonB-dependent receptor family.</text>
</comment>
<feature type="signal peptide" evidence="12">
    <location>
        <begin position="1"/>
        <end position="28"/>
    </location>
</feature>
<evidence type="ECO:0000256" key="7">
    <source>
        <dbReference type="ARBA" id="ARBA00023136"/>
    </source>
</evidence>
<dbReference type="PANTHER" id="PTHR30069">
    <property type="entry name" value="TONB-DEPENDENT OUTER MEMBRANE RECEPTOR"/>
    <property type="match status" value="1"/>
</dbReference>
<evidence type="ECO:0000259" key="13">
    <source>
        <dbReference type="Pfam" id="PF00593"/>
    </source>
</evidence>
<evidence type="ECO:0000256" key="11">
    <source>
        <dbReference type="RuleBase" id="RU003357"/>
    </source>
</evidence>
<dbReference type="NCBIfam" id="TIGR04056">
    <property type="entry name" value="OMP_RagA_SusC"/>
    <property type="match status" value="1"/>
</dbReference>
<evidence type="ECO:0000256" key="4">
    <source>
        <dbReference type="ARBA" id="ARBA00022692"/>
    </source>
</evidence>
<evidence type="ECO:0000256" key="5">
    <source>
        <dbReference type="ARBA" id="ARBA00022729"/>
    </source>
</evidence>
<feature type="chain" id="PRO_5011725366" evidence="12">
    <location>
        <begin position="29"/>
        <end position="1013"/>
    </location>
</feature>
<evidence type="ECO:0000313" key="16">
    <source>
        <dbReference type="Proteomes" id="UP000198951"/>
    </source>
</evidence>
<dbReference type="SUPFAM" id="SSF56935">
    <property type="entry name" value="Porins"/>
    <property type="match status" value="1"/>
</dbReference>
<organism evidence="15 16">
    <name type="scientific">Flavobacterium gillisiae</name>
    <dbReference type="NCBI Taxonomy" id="150146"/>
    <lineage>
        <taxon>Bacteria</taxon>
        <taxon>Pseudomonadati</taxon>
        <taxon>Bacteroidota</taxon>
        <taxon>Flavobacteriia</taxon>
        <taxon>Flavobacteriales</taxon>
        <taxon>Flavobacteriaceae</taxon>
        <taxon>Flavobacterium</taxon>
    </lineage>
</organism>
<keyword evidence="4 10" id="KW-0812">Transmembrane</keyword>
<evidence type="ECO:0000256" key="2">
    <source>
        <dbReference type="ARBA" id="ARBA00022448"/>
    </source>
</evidence>
<dbReference type="RefSeq" id="WP_091085868.1">
    <property type="nucleotide sequence ID" value="NZ_FNRD01000003.1"/>
</dbReference>
<dbReference type="NCBIfam" id="TIGR04057">
    <property type="entry name" value="SusC_RagA_signa"/>
    <property type="match status" value="1"/>
</dbReference>
<dbReference type="Proteomes" id="UP000198951">
    <property type="component" value="Unassembled WGS sequence"/>
</dbReference>
<dbReference type="Pfam" id="PF13715">
    <property type="entry name" value="CarbopepD_reg_2"/>
    <property type="match status" value="1"/>
</dbReference>
<name>A0A1H3ZP33_9FLAO</name>
<feature type="domain" description="TonB-dependent receptor plug" evidence="14">
    <location>
        <begin position="140"/>
        <end position="264"/>
    </location>
</feature>
<accession>A0A1H3ZP33</accession>
<dbReference type="GO" id="GO:0015344">
    <property type="term" value="F:siderophore uptake transmembrane transporter activity"/>
    <property type="evidence" value="ECO:0007669"/>
    <property type="project" value="TreeGrafter"/>
</dbReference>
<evidence type="ECO:0000256" key="6">
    <source>
        <dbReference type="ARBA" id="ARBA00023077"/>
    </source>
</evidence>
<dbReference type="InterPro" id="IPR023997">
    <property type="entry name" value="TonB-dep_OMP_SusC/RagA_CS"/>
</dbReference>
<comment type="subcellular location">
    <subcellularLocation>
        <location evidence="1 10">Cell outer membrane</location>
        <topology evidence="1 10">Multi-pass membrane protein</topology>
    </subcellularLocation>
</comment>
<dbReference type="PANTHER" id="PTHR30069:SF29">
    <property type="entry name" value="HEMOGLOBIN AND HEMOGLOBIN-HAPTOGLOBIN-BINDING PROTEIN 1-RELATED"/>
    <property type="match status" value="1"/>
</dbReference>
<dbReference type="Pfam" id="PF00593">
    <property type="entry name" value="TonB_dep_Rec_b-barrel"/>
    <property type="match status" value="1"/>
</dbReference>
<evidence type="ECO:0000256" key="3">
    <source>
        <dbReference type="ARBA" id="ARBA00022452"/>
    </source>
</evidence>
<evidence type="ECO:0000259" key="14">
    <source>
        <dbReference type="Pfam" id="PF07715"/>
    </source>
</evidence>
<dbReference type="InterPro" id="IPR008969">
    <property type="entry name" value="CarboxyPept-like_regulatory"/>
</dbReference>
<proteinExistence type="inferred from homology"/>
<keyword evidence="3 10" id="KW-1134">Transmembrane beta strand</keyword>
<keyword evidence="9 10" id="KW-0998">Cell outer membrane</keyword>
<keyword evidence="8" id="KW-0675">Receptor</keyword>
<keyword evidence="5 12" id="KW-0732">Signal</keyword>
<dbReference type="OrthoDB" id="9768177at2"/>
<dbReference type="Gene3D" id="2.40.170.20">
    <property type="entry name" value="TonB-dependent receptor, beta-barrel domain"/>
    <property type="match status" value="1"/>
</dbReference>
<reference evidence="16" key="1">
    <citation type="submission" date="2016-10" db="EMBL/GenBank/DDBJ databases">
        <authorList>
            <person name="Varghese N."/>
            <person name="Submissions S."/>
        </authorList>
    </citation>
    <scope>NUCLEOTIDE SEQUENCE [LARGE SCALE GENOMIC DNA]</scope>
    <source>
        <strain evidence="16">DSM 22376</strain>
    </source>
</reference>
<dbReference type="GO" id="GO:0009279">
    <property type="term" value="C:cell outer membrane"/>
    <property type="evidence" value="ECO:0007669"/>
    <property type="project" value="UniProtKB-SubCell"/>
</dbReference>
<dbReference type="InterPro" id="IPR039426">
    <property type="entry name" value="TonB-dep_rcpt-like"/>
</dbReference>